<dbReference type="InterPro" id="IPR003593">
    <property type="entry name" value="AAA+_ATPase"/>
</dbReference>
<evidence type="ECO:0000256" key="9">
    <source>
        <dbReference type="ARBA" id="ARBA00047356"/>
    </source>
</evidence>
<dbReference type="GO" id="GO:0016887">
    <property type="term" value="F:ATP hydrolysis activity"/>
    <property type="evidence" value="ECO:0007669"/>
    <property type="project" value="InterPro"/>
</dbReference>
<dbReference type="Pfam" id="PF00005">
    <property type="entry name" value="ABC_tran"/>
    <property type="match status" value="1"/>
</dbReference>
<evidence type="ECO:0000256" key="3">
    <source>
        <dbReference type="ARBA" id="ARBA00022448"/>
    </source>
</evidence>
<evidence type="ECO:0000256" key="2">
    <source>
        <dbReference type="ARBA" id="ARBA00005417"/>
    </source>
</evidence>
<dbReference type="Gene3D" id="3.40.50.300">
    <property type="entry name" value="P-loop containing nucleotide triphosphate hydrolases"/>
    <property type="match status" value="1"/>
</dbReference>
<proteinExistence type="inferred from homology"/>
<dbReference type="NCBIfam" id="TIGR01727">
    <property type="entry name" value="oligo_HPY"/>
    <property type="match status" value="1"/>
</dbReference>
<dbReference type="RefSeq" id="WP_070078703.1">
    <property type="nucleotide sequence ID" value="NZ_CP017415.1"/>
</dbReference>
<dbReference type="KEGG" id="aprs:BI364_10535"/>
<evidence type="ECO:0000256" key="1">
    <source>
        <dbReference type="ARBA" id="ARBA00004417"/>
    </source>
</evidence>
<sequence length="341" mass="35772">MVTHAGASNEPLAVSGLTVVNASGAAVLDDVNFALGRGERVGIIGESGSGKSVLLKAILGLLPPGLAVTAGTLELDGMQFALEPAGAASREALRGRVLGYVPQDPLSSLTPVRKIGSMARETLRASKAPGAETRIAESFRAAGLPEVEDILPKYPHQLSGGMRQRALIAMALITDPEFLFCDEATTALDVLAQRQVVETLMEIARVAGKGVVLVSHDIALIAEMAEKVYVLYGGQVLECGPAEEVTCRPGHPYTSALCDAIVGLGDETLPRAIPGEVPDPGRRGPGCVFAPRCPQAEARCRVERPVLQGDGRHDTACWYPLNRSADPAKLSGHSMESEVSL</sequence>
<dbReference type="PANTHER" id="PTHR43297">
    <property type="entry name" value="OLIGOPEPTIDE TRANSPORT ATP-BINDING PROTEIN APPD"/>
    <property type="match status" value="1"/>
</dbReference>
<feature type="domain" description="ABC transporter" evidence="10">
    <location>
        <begin position="12"/>
        <end position="258"/>
    </location>
</feature>
<dbReference type="EC" id="7.4.2.9" evidence="8"/>
<dbReference type="InterPro" id="IPR013563">
    <property type="entry name" value="Oligopep_ABC_C"/>
</dbReference>
<organism evidence="11 12">
    <name type="scientific">Acidihalobacter yilgarnensis</name>
    <dbReference type="NCBI Taxonomy" id="2819280"/>
    <lineage>
        <taxon>Bacteria</taxon>
        <taxon>Pseudomonadati</taxon>
        <taxon>Pseudomonadota</taxon>
        <taxon>Gammaproteobacteria</taxon>
        <taxon>Chromatiales</taxon>
        <taxon>Ectothiorhodospiraceae</taxon>
        <taxon>Acidihalobacter</taxon>
    </lineage>
</organism>
<dbReference type="PROSITE" id="PS00211">
    <property type="entry name" value="ABC_TRANSPORTER_1"/>
    <property type="match status" value="1"/>
</dbReference>
<protein>
    <recommendedName>
        <fullName evidence="8">ABC-type dipeptide transporter</fullName>
        <ecNumber evidence="8">7.4.2.9</ecNumber>
    </recommendedName>
</protein>
<dbReference type="SUPFAM" id="SSF52540">
    <property type="entry name" value="P-loop containing nucleoside triphosphate hydrolases"/>
    <property type="match status" value="1"/>
</dbReference>
<comment type="similarity">
    <text evidence="2">Belongs to the ABC transporter superfamily.</text>
</comment>
<accession>A0A1D8IPE6</accession>
<dbReference type="SMART" id="SM00382">
    <property type="entry name" value="AAA"/>
    <property type="match status" value="1"/>
</dbReference>
<comment type="subcellular location">
    <subcellularLocation>
        <location evidence="1">Cell inner membrane</location>
        <topology evidence="1">Peripheral membrane protein</topology>
    </subcellularLocation>
</comment>
<dbReference type="GO" id="GO:0015833">
    <property type="term" value="P:peptide transport"/>
    <property type="evidence" value="ECO:0007669"/>
    <property type="project" value="InterPro"/>
</dbReference>
<dbReference type="InterPro" id="IPR003439">
    <property type="entry name" value="ABC_transporter-like_ATP-bd"/>
</dbReference>
<keyword evidence="12" id="KW-1185">Reference proteome</keyword>
<evidence type="ECO:0000313" key="11">
    <source>
        <dbReference type="EMBL" id="AOU98342.1"/>
    </source>
</evidence>
<reference evidence="12" key="1">
    <citation type="submission" date="2016-09" db="EMBL/GenBank/DDBJ databases">
        <title>Acidihalobacter prosperus F5.</title>
        <authorList>
            <person name="Khaleque H.N."/>
            <person name="Ramsay J.P."/>
            <person name="Kaksonen A.H."/>
            <person name="Boxall N.J."/>
            <person name="Watkin E.L.J."/>
        </authorList>
    </citation>
    <scope>NUCLEOTIDE SEQUENCE [LARGE SCALE GENOMIC DNA]</scope>
    <source>
        <strain evidence="12">F5</strain>
    </source>
</reference>
<dbReference type="InterPro" id="IPR017871">
    <property type="entry name" value="ABC_transporter-like_CS"/>
</dbReference>
<keyword evidence="7" id="KW-0472">Membrane</keyword>
<name>A0A1D8IPE6_9GAMM</name>
<dbReference type="GO" id="GO:0005886">
    <property type="term" value="C:plasma membrane"/>
    <property type="evidence" value="ECO:0007669"/>
    <property type="project" value="UniProtKB-SubCell"/>
</dbReference>
<evidence type="ECO:0000259" key="10">
    <source>
        <dbReference type="PROSITE" id="PS50893"/>
    </source>
</evidence>
<comment type="catalytic activity">
    <reaction evidence="9">
        <text>a dipeptide(out) + ATP + H2O = a dipeptide(in) + ADP + phosphate + H(+)</text>
        <dbReference type="Rhea" id="RHEA:23120"/>
        <dbReference type="ChEBI" id="CHEBI:15377"/>
        <dbReference type="ChEBI" id="CHEBI:15378"/>
        <dbReference type="ChEBI" id="CHEBI:30616"/>
        <dbReference type="ChEBI" id="CHEBI:43474"/>
        <dbReference type="ChEBI" id="CHEBI:90799"/>
        <dbReference type="ChEBI" id="CHEBI:456216"/>
        <dbReference type="EC" id="7.4.2.9"/>
    </reaction>
</comment>
<evidence type="ECO:0000256" key="5">
    <source>
        <dbReference type="ARBA" id="ARBA00022741"/>
    </source>
</evidence>
<keyword evidence="5" id="KW-0547">Nucleotide-binding</keyword>
<dbReference type="PANTHER" id="PTHR43297:SF2">
    <property type="entry name" value="DIPEPTIDE TRANSPORT ATP-BINDING PROTEIN DPPD"/>
    <property type="match status" value="1"/>
</dbReference>
<dbReference type="GO" id="GO:0005524">
    <property type="term" value="F:ATP binding"/>
    <property type="evidence" value="ECO:0007669"/>
    <property type="project" value="UniProtKB-KW"/>
</dbReference>
<keyword evidence="3" id="KW-0813">Transport</keyword>
<evidence type="ECO:0000256" key="6">
    <source>
        <dbReference type="ARBA" id="ARBA00022840"/>
    </source>
</evidence>
<evidence type="ECO:0000256" key="7">
    <source>
        <dbReference type="ARBA" id="ARBA00023136"/>
    </source>
</evidence>
<dbReference type="CDD" id="cd03257">
    <property type="entry name" value="ABC_NikE_OppD_transporters"/>
    <property type="match status" value="1"/>
</dbReference>
<dbReference type="EMBL" id="CP017415">
    <property type="protein sequence ID" value="AOU98342.1"/>
    <property type="molecule type" value="Genomic_DNA"/>
</dbReference>
<keyword evidence="4" id="KW-1003">Cell membrane</keyword>
<dbReference type="Proteomes" id="UP000095401">
    <property type="component" value="Chromosome"/>
</dbReference>
<gene>
    <name evidence="11" type="ORF">BI364_10535</name>
</gene>
<keyword evidence="6" id="KW-0067">ATP-binding</keyword>
<dbReference type="Pfam" id="PF08352">
    <property type="entry name" value="oligo_HPY"/>
    <property type="match status" value="1"/>
</dbReference>
<evidence type="ECO:0000256" key="4">
    <source>
        <dbReference type="ARBA" id="ARBA00022475"/>
    </source>
</evidence>
<evidence type="ECO:0000313" key="12">
    <source>
        <dbReference type="Proteomes" id="UP000095401"/>
    </source>
</evidence>
<dbReference type="AlphaFoldDB" id="A0A1D8IPE6"/>
<evidence type="ECO:0000256" key="8">
    <source>
        <dbReference type="ARBA" id="ARBA00038852"/>
    </source>
</evidence>
<dbReference type="InterPro" id="IPR027417">
    <property type="entry name" value="P-loop_NTPase"/>
</dbReference>
<dbReference type="InterPro" id="IPR050388">
    <property type="entry name" value="ABC_Ni/Peptide_Import"/>
</dbReference>
<dbReference type="PROSITE" id="PS50893">
    <property type="entry name" value="ABC_TRANSPORTER_2"/>
    <property type="match status" value="1"/>
</dbReference>